<dbReference type="GO" id="GO:0016020">
    <property type="term" value="C:membrane"/>
    <property type="evidence" value="ECO:0007669"/>
    <property type="project" value="InterPro"/>
</dbReference>
<sequence>MPIAIAIPYILAEALAFYLVSKLIGTGWALLALLLCFFFGLLIAAIEMRRIATMAAHGQRAPGTAMGDLGLIAAGSMGVALPGFITTIGGLLLIFGPTRSIVRKIMARKIRQRIEVFGTHAYETAASYGTRANYGSFVVDEQPQQQPQPSDEDIETWSKNVDPQDFEDHPRDERGHK</sequence>
<dbReference type="RefSeq" id="WP_075726128.1">
    <property type="nucleotide sequence ID" value="NZ_CP009245.1"/>
</dbReference>
<keyword evidence="2" id="KW-0812">Transmembrane</keyword>
<organism evidence="3 4">
    <name type="scientific">Corynebacterium aquilae DSM 44791</name>
    <dbReference type="NCBI Taxonomy" id="1431546"/>
    <lineage>
        <taxon>Bacteria</taxon>
        <taxon>Bacillati</taxon>
        <taxon>Actinomycetota</taxon>
        <taxon>Actinomycetes</taxon>
        <taxon>Mycobacteriales</taxon>
        <taxon>Corynebacteriaceae</taxon>
        <taxon>Corynebacterium</taxon>
    </lineage>
</organism>
<dbReference type="KEGG" id="caqu:CAQU_06255"/>
<feature type="transmembrane region" description="Helical" evidence="2">
    <location>
        <begin position="26"/>
        <end position="48"/>
    </location>
</feature>
<evidence type="ECO:0000256" key="2">
    <source>
        <dbReference type="SAM" id="Phobius"/>
    </source>
</evidence>
<dbReference type="NCBIfam" id="NF008528">
    <property type="entry name" value="PRK11463.1-2"/>
    <property type="match status" value="1"/>
</dbReference>
<reference evidence="3 4" key="1">
    <citation type="submission" date="2014-08" db="EMBL/GenBank/DDBJ databases">
        <title>Complete genome sequence of Corynebacterium aquilae S-613T(T) (=DSM 44791(T)), isolated from the choana of a healthy golden eagle.</title>
        <authorList>
            <person name="Ruckert C."/>
            <person name="Albersmeier A."/>
            <person name="Winkler A."/>
            <person name="Kalinowski J."/>
        </authorList>
    </citation>
    <scope>NUCLEOTIDE SEQUENCE [LARGE SCALE GENOMIC DNA]</scope>
    <source>
        <strain evidence="3 4">S-613</strain>
    </source>
</reference>
<keyword evidence="2" id="KW-1133">Transmembrane helix</keyword>
<name>A0A1L7CFY3_9CORY</name>
<dbReference type="EMBL" id="CP009245">
    <property type="protein sequence ID" value="APT84736.1"/>
    <property type="molecule type" value="Genomic_DNA"/>
</dbReference>
<gene>
    <name evidence="3" type="ORF">CAQU_06255</name>
</gene>
<feature type="transmembrane region" description="Helical" evidence="2">
    <location>
        <begin position="69"/>
        <end position="95"/>
    </location>
</feature>
<dbReference type="Proteomes" id="UP000185478">
    <property type="component" value="Chromosome"/>
</dbReference>
<feature type="region of interest" description="Disordered" evidence="1">
    <location>
        <begin position="139"/>
        <end position="177"/>
    </location>
</feature>
<evidence type="ECO:0000313" key="4">
    <source>
        <dbReference type="Proteomes" id="UP000185478"/>
    </source>
</evidence>
<feature type="compositionally biased region" description="Basic and acidic residues" evidence="1">
    <location>
        <begin position="166"/>
        <end position="177"/>
    </location>
</feature>
<dbReference type="AlphaFoldDB" id="A0A1L7CFY3"/>
<proteinExistence type="predicted"/>
<evidence type="ECO:0000256" key="1">
    <source>
        <dbReference type="SAM" id="MobiDB-lite"/>
    </source>
</evidence>
<dbReference type="STRING" id="1431546.CAQU_06255"/>
<accession>A0A1L7CFY3</accession>
<keyword evidence="2" id="KW-0472">Membrane</keyword>
<evidence type="ECO:0000313" key="3">
    <source>
        <dbReference type="EMBL" id="APT84736.1"/>
    </source>
</evidence>
<dbReference type="InterPro" id="IPR007313">
    <property type="entry name" value="FxsA"/>
</dbReference>
<keyword evidence="4" id="KW-1185">Reference proteome</keyword>
<evidence type="ECO:0008006" key="5">
    <source>
        <dbReference type="Google" id="ProtNLM"/>
    </source>
</evidence>
<dbReference type="PANTHER" id="PTHR35335">
    <property type="entry name" value="UPF0716 PROTEIN FXSA"/>
    <property type="match status" value="1"/>
</dbReference>
<dbReference type="PANTHER" id="PTHR35335:SF1">
    <property type="entry name" value="UPF0716 PROTEIN FXSA"/>
    <property type="match status" value="1"/>
</dbReference>
<protein>
    <recommendedName>
        <fullName evidence="5">Exclusion suppressor FxsA</fullName>
    </recommendedName>
</protein>
<dbReference type="Pfam" id="PF04186">
    <property type="entry name" value="FxsA"/>
    <property type="match status" value="1"/>
</dbReference>